<gene>
    <name evidence="2" type="ORF">HP552_07470</name>
</gene>
<evidence type="ECO:0000313" key="3">
    <source>
        <dbReference type="Proteomes" id="UP000526125"/>
    </source>
</evidence>
<dbReference type="SUPFAM" id="SSF47413">
    <property type="entry name" value="lambda repressor-like DNA-binding domains"/>
    <property type="match status" value="1"/>
</dbReference>
<name>A0A7Y6BV17_9BACL</name>
<dbReference type="CDD" id="cd00093">
    <property type="entry name" value="HTH_XRE"/>
    <property type="match status" value="1"/>
</dbReference>
<organism evidence="2 3">
    <name type="scientific">Paenibacillus xylanilyticus</name>
    <dbReference type="NCBI Taxonomy" id="248903"/>
    <lineage>
        <taxon>Bacteria</taxon>
        <taxon>Bacillati</taxon>
        <taxon>Bacillota</taxon>
        <taxon>Bacilli</taxon>
        <taxon>Bacillales</taxon>
        <taxon>Paenibacillaceae</taxon>
        <taxon>Paenibacillus</taxon>
    </lineage>
</organism>
<protein>
    <submittedName>
        <fullName evidence="2">Helix-turn-helix transcriptional regulator</fullName>
    </submittedName>
</protein>
<dbReference type="PROSITE" id="PS50943">
    <property type="entry name" value="HTH_CROC1"/>
    <property type="match status" value="1"/>
</dbReference>
<evidence type="ECO:0000313" key="2">
    <source>
        <dbReference type="EMBL" id="NUU75078.1"/>
    </source>
</evidence>
<dbReference type="RefSeq" id="WP_095288522.1">
    <property type="nucleotide sequence ID" value="NZ_JABMCB010000165.1"/>
</dbReference>
<dbReference type="Pfam" id="PF01381">
    <property type="entry name" value="HTH_3"/>
    <property type="match status" value="1"/>
</dbReference>
<dbReference type="Proteomes" id="UP000526125">
    <property type="component" value="Unassembled WGS sequence"/>
</dbReference>
<sequence>MVDDKKKDNTASGLAIEEGNHVGGYAISESFGILIRHYRMKVKDLSLKQLEEMSQVSSSYINRLERGEKTSPSLPVVFSLAESLEIPYSVLMATIFQKTDDKEQGQPSISDVLIQSNFALNDQALSKEARSILITINEFLVNCQWDAGSKVKELYMLSEMLDEFKSAI</sequence>
<dbReference type="SMART" id="SM00530">
    <property type="entry name" value="HTH_XRE"/>
    <property type="match status" value="1"/>
</dbReference>
<keyword evidence="3" id="KW-1185">Reference proteome</keyword>
<comment type="caution">
    <text evidence="2">The sequence shown here is derived from an EMBL/GenBank/DDBJ whole genome shotgun (WGS) entry which is preliminary data.</text>
</comment>
<dbReference type="AlphaFoldDB" id="A0A7Y6BV17"/>
<proteinExistence type="predicted"/>
<dbReference type="InterPro" id="IPR010982">
    <property type="entry name" value="Lambda_DNA-bd_dom_sf"/>
</dbReference>
<evidence type="ECO:0000259" key="1">
    <source>
        <dbReference type="PROSITE" id="PS50943"/>
    </source>
</evidence>
<feature type="domain" description="HTH cro/C1-type" evidence="1">
    <location>
        <begin position="35"/>
        <end position="91"/>
    </location>
</feature>
<dbReference type="GO" id="GO:0003677">
    <property type="term" value="F:DNA binding"/>
    <property type="evidence" value="ECO:0007669"/>
    <property type="project" value="InterPro"/>
</dbReference>
<accession>A0A7Y6BV17</accession>
<dbReference type="InterPro" id="IPR001387">
    <property type="entry name" value="Cro/C1-type_HTH"/>
</dbReference>
<dbReference type="EMBL" id="JABMCB010000165">
    <property type="protein sequence ID" value="NUU75078.1"/>
    <property type="molecule type" value="Genomic_DNA"/>
</dbReference>
<reference evidence="2 3" key="1">
    <citation type="submission" date="2020-05" db="EMBL/GenBank/DDBJ databases">
        <title>Genome Sequencing of Type Strains.</title>
        <authorList>
            <person name="Lemaire J.F."/>
            <person name="Inderbitzin P."/>
            <person name="Gregorio O.A."/>
            <person name="Collins S.B."/>
            <person name="Wespe N."/>
            <person name="Knight-Connoni V."/>
        </authorList>
    </citation>
    <scope>NUCLEOTIDE SEQUENCE [LARGE SCALE GENOMIC DNA]</scope>
    <source>
        <strain evidence="2 3">LMG 21957</strain>
    </source>
</reference>
<dbReference type="Gene3D" id="1.10.260.40">
    <property type="entry name" value="lambda repressor-like DNA-binding domains"/>
    <property type="match status" value="1"/>
</dbReference>